<evidence type="ECO:0000259" key="3">
    <source>
        <dbReference type="Pfam" id="PF06863"/>
    </source>
</evidence>
<dbReference type="Pfam" id="PF06863">
    <property type="entry name" value="DUF1254"/>
    <property type="match status" value="1"/>
</dbReference>
<feature type="signal peptide" evidence="1">
    <location>
        <begin position="1"/>
        <end position="23"/>
    </location>
</feature>
<dbReference type="InterPro" id="IPR037050">
    <property type="entry name" value="DUF1254_sf"/>
</dbReference>
<dbReference type="Pfam" id="PF06742">
    <property type="entry name" value="DUF1214"/>
    <property type="match status" value="1"/>
</dbReference>
<keyword evidence="1" id="KW-0732">Signal</keyword>
<proteinExistence type="predicted"/>
<evidence type="ECO:0000313" key="4">
    <source>
        <dbReference type="EMBL" id="OXR35118.1"/>
    </source>
</evidence>
<dbReference type="InterPro" id="IPR010679">
    <property type="entry name" value="DUF1254"/>
</dbReference>
<dbReference type="Gene3D" id="2.60.40.1610">
    <property type="entry name" value="Domain of unknown function DUF1254"/>
    <property type="match status" value="1"/>
</dbReference>
<gene>
    <name evidence="4" type="ORF">PSUM_04290</name>
</gene>
<protein>
    <recommendedName>
        <fullName evidence="6">DUF1254 domain-containing protein</fullName>
    </recommendedName>
</protein>
<evidence type="ECO:0008006" key="6">
    <source>
        <dbReference type="Google" id="ProtNLM"/>
    </source>
</evidence>
<organism evidence="4 5">
    <name type="scientific">Pseudomonas umsongensis</name>
    <dbReference type="NCBI Taxonomy" id="198618"/>
    <lineage>
        <taxon>Bacteria</taxon>
        <taxon>Pseudomonadati</taxon>
        <taxon>Pseudomonadota</taxon>
        <taxon>Gammaproteobacteria</taxon>
        <taxon>Pseudomonadales</taxon>
        <taxon>Pseudomonadaceae</taxon>
        <taxon>Pseudomonas</taxon>
    </lineage>
</organism>
<sequence length="443" mass="48598">MRCSGAFAASVLALAIQAGAACADEAPPASPPAFTDQQVSDAYIYLLGRLLVMRQQQLDFQDGMTWNQLVHRKPGAVDWPNPNLDVAYSEAWIAVDERSCTQVSVPKVTNRYYTVQFLNGWGETLANINERVFADHPYGEFAVCLRGAKVDLPANTRRIDLPVRTARVLSRVELGADRQVAEQLQHQFTMRATGSPELPSTPHGPVFELYRLPTVEAFDAAAAALEEPDLNPGMQTLQAQVRAIAEQIKQPGERARIDQQIKTRTFAALASAAATIGPGTVHNGWVRPAVSGAYGEDYLTRTLIDLGGIWANTSAEVNYYRGARDADGQVLDGGKSYSLTFPREQLPSGFARYFWSVTATNSKTFRVLPNALDRFLLNNQSDLHYNADGSLTLYFGPQLPQGAAENNWLPTVAGEPFRLMLRYYGGKGPVASGEYFPPALVRL</sequence>
<comment type="caution">
    <text evidence="4">The sequence shown here is derived from an EMBL/GenBank/DDBJ whole genome shotgun (WGS) entry which is preliminary data.</text>
</comment>
<dbReference type="Proteomes" id="UP000215455">
    <property type="component" value="Unassembled WGS sequence"/>
</dbReference>
<evidence type="ECO:0000313" key="5">
    <source>
        <dbReference type="Proteomes" id="UP000215455"/>
    </source>
</evidence>
<dbReference type="SUPFAM" id="SSF160935">
    <property type="entry name" value="VPA0735-like"/>
    <property type="match status" value="1"/>
</dbReference>
<dbReference type="EMBL" id="NIWU01000001">
    <property type="protein sequence ID" value="OXR35118.1"/>
    <property type="molecule type" value="Genomic_DNA"/>
</dbReference>
<reference evidence="4 5" key="1">
    <citation type="submission" date="2017-06" db="EMBL/GenBank/DDBJ databases">
        <authorList>
            <person name="Furmanczyk E.M."/>
        </authorList>
    </citation>
    <scope>NUCLEOTIDE SEQUENCE [LARGE SCALE GENOMIC DNA]</scope>
    <source>
        <strain evidence="4 5">DSM 16611</strain>
    </source>
</reference>
<feature type="domain" description="DUF1254" evidence="3">
    <location>
        <begin position="67"/>
        <end position="191"/>
    </location>
</feature>
<dbReference type="PANTHER" id="PTHR36509:SF2">
    <property type="entry name" value="BLL3101 PROTEIN"/>
    <property type="match status" value="1"/>
</dbReference>
<dbReference type="InterPro" id="IPR010621">
    <property type="entry name" value="DUF1214"/>
</dbReference>
<keyword evidence="5" id="KW-1185">Reference proteome</keyword>
<dbReference type="InterPro" id="IPR037049">
    <property type="entry name" value="DUF1214_C_sf"/>
</dbReference>
<evidence type="ECO:0000256" key="1">
    <source>
        <dbReference type="SAM" id="SignalP"/>
    </source>
</evidence>
<evidence type="ECO:0000259" key="2">
    <source>
        <dbReference type="Pfam" id="PF06742"/>
    </source>
</evidence>
<accession>A0ABX4E110</accession>
<name>A0ABX4E110_9PSED</name>
<dbReference type="PANTHER" id="PTHR36509">
    <property type="entry name" value="BLL3101 PROTEIN"/>
    <property type="match status" value="1"/>
</dbReference>
<dbReference type="Gene3D" id="2.60.120.600">
    <property type="entry name" value="Domain of unknown function DUF1214, C-terminal domain"/>
    <property type="match status" value="1"/>
</dbReference>
<feature type="chain" id="PRO_5046836972" description="DUF1254 domain-containing protein" evidence="1">
    <location>
        <begin position="24"/>
        <end position="443"/>
    </location>
</feature>
<dbReference type="PROSITE" id="PS51257">
    <property type="entry name" value="PROKAR_LIPOPROTEIN"/>
    <property type="match status" value="1"/>
</dbReference>
<feature type="domain" description="DUF1214" evidence="2">
    <location>
        <begin position="318"/>
        <end position="426"/>
    </location>
</feature>